<keyword evidence="3" id="KW-1185">Reference proteome</keyword>
<feature type="transmembrane region" description="Helical" evidence="1">
    <location>
        <begin position="68"/>
        <end position="92"/>
    </location>
</feature>
<feature type="transmembrane region" description="Helical" evidence="1">
    <location>
        <begin position="104"/>
        <end position="124"/>
    </location>
</feature>
<proteinExistence type="predicted"/>
<accession>A0AA87RLU9</accession>
<dbReference type="InterPro" id="IPR018750">
    <property type="entry name" value="DUF2306_membrane"/>
</dbReference>
<name>A0AA87RLU9_9MICO</name>
<protein>
    <submittedName>
        <fullName evidence="2">Membrane protein</fullName>
    </submittedName>
</protein>
<keyword evidence="1" id="KW-0812">Transmembrane</keyword>
<keyword evidence="1" id="KW-0472">Membrane</keyword>
<dbReference type="AlphaFoldDB" id="A0AA87RLU9"/>
<keyword evidence="1" id="KW-1133">Transmembrane helix</keyword>
<evidence type="ECO:0000313" key="3">
    <source>
        <dbReference type="Proteomes" id="UP000321749"/>
    </source>
</evidence>
<dbReference type="Proteomes" id="UP000321749">
    <property type="component" value="Unassembled WGS sequence"/>
</dbReference>
<dbReference type="Pfam" id="PF10067">
    <property type="entry name" value="DUF2306"/>
    <property type="match status" value="1"/>
</dbReference>
<feature type="transmembrane region" description="Helical" evidence="1">
    <location>
        <begin position="172"/>
        <end position="195"/>
    </location>
</feature>
<sequence>MTVSGKPARVMPARAAALAQRRGSWAIWLVPPALILVAIVPMITGGLRLTQLGGGPAIMPEAARFTDFPLPVVAHIIAGVLFSLLGAFQFVPALRLGRRSWHRAVGVVLIPAGFVVALSALWMASFSDLPPGDGPALLVIRWVFGAYMVLTLVLAVRALTQRRYATHGAWMTRAYALGIAAGTQAYVLIPGSILYGPDDQVSRAIAMTIGWLINLGVAELVIWRRKARRARL</sequence>
<evidence type="ECO:0000256" key="1">
    <source>
        <dbReference type="SAM" id="Phobius"/>
    </source>
</evidence>
<feature type="transmembrane region" description="Helical" evidence="1">
    <location>
        <begin position="25"/>
        <end position="48"/>
    </location>
</feature>
<feature type="transmembrane region" description="Helical" evidence="1">
    <location>
        <begin position="201"/>
        <end position="223"/>
    </location>
</feature>
<organism evidence="2 3">
    <name type="scientific">Agrococcus baldri</name>
    <dbReference type="NCBI Taxonomy" id="153730"/>
    <lineage>
        <taxon>Bacteria</taxon>
        <taxon>Bacillati</taxon>
        <taxon>Actinomycetota</taxon>
        <taxon>Actinomycetes</taxon>
        <taxon>Micrococcales</taxon>
        <taxon>Microbacteriaceae</taxon>
        <taxon>Agrococcus</taxon>
    </lineage>
</organism>
<evidence type="ECO:0000313" key="2">
    <source>
        <dbReference type="EMBL" id="GEK81363.1"/>
    </source>
</evidence>
<dbReference type="EMBL" id="BJUU01000025">
    <property type="protein sequence ID" value="GEK81363.1"/>
    <property type="molecule type" value="Genomic_DNA"/>
</dbReference>
<gene>
    <name evidence="2" type="ORF">ABA31_27140</name>
</gene>
<feature type="transmembrane region" description="Helical" evidence="1">
    <location>
        <begin position="136"/>
        <end position="160"/>
    </location>
</feature>
<comment type="caution">
    <text evidence="2">The sequence shown here is derived from an EMBL/GenBank/DDBJ whole genome shotgun (WGS) entry which is preliminary data.</text>
</comment>
<reference evidence="2 3" key="1">
    <citation type="submission" date="2019-07" db="EMBL/GenBank/DDBJ databases">
        <title>Whole genome shotgun sequence of Agrococcus baldri NBRC 103055.</title>
        <authorList>
            <person name="Hosoyama A."/>
            <person name="Uohara A."/>
            <person name="Ohji S."/>
            <person name="Ichikawa N."/>
        </authorList>
    </citation>
    <scope>NUCLEOTIDE SEQUENCE [LARGE SCALE GENOMIC DNA]</scope>
    <source>
        <strain evidence="2 3">NBRC 103055</strain>
    </source>
</reference>